<dbReference type="RefSeq" id="WP_062957859.1">
    <property type="nucleotide sequence ID" value="NZ_JPWB01000013.1"/>
</dbReference>
<dbReference type="InterPro" id="IPR016040">
    <property type="entry name" value="NAD(P)-bd_dom"/>
</dbReference>
<dbReference type="InterPro" id="IPR036291">
    <property type="entry name" value="NAD(P)-bd_dom_sf"/>
</dbReference>
<organism evidence="2 3">
    <name type="scientific">Thalassospira profundimaris</name>
    <dbReference type="NCBI Taxonomy" id="502049"/>
    <lineage>
        <taxon>Bacteria</taxon>
        <taxon>Pseudomonadati</taxon>
        <taxon>Pseudomonadota</taxon>
        <taxon>Alphaproteobacteria</taxon>
        <taxon>Rhodospirillales</taxon>
        <taxon>Thalassospiraceae</taxon>
        <taxon>Thalassospira</taxon>
    </lineage>
</organism>
<name>A0A367V1G1_9PROT</name>
<gene>
    <name evidence="2" type="ORF">TH6_20060</name>
</gene>
<dbReference type="Proteomes" id="UP000253061">
    <property type="component" value="Unassembled WGS sequence"/>
</dbReference>
<dbReference type="Pfam" id="PF13460">
    <property type="entry name" value="NAD_binding_10"/>
    <property type="match status" value="1"/>
</dbReference>
<proteinExistence type="predicted"/>
<sequence>MSNNPRFLVLGATAKTGRRVADKLNSLGHDVRAVSRSTTLAFDWTNPQTWDDVLRDRDAVYVTFQPDLAVPGSDEIIANFAKCALLHGVKRIVMLSGRGEDAAHQAEHALHLSGADVTVLRANWFFQNFNEDLFLPYIQQGTLALPAGDVPEPFIDANDIAECAVACLLDDRHIGKTYELSGPTAVTFAEATKMISDVTNHPVTFVPISIEELDAALAADGLPDDFRGLIRYLFSEVLDGRNSQPTNDVHEILGRQPNSLRNFVEEVAGTGIWDVAKRA</sequence>
<dbReference type="Gene3D" id="3.90.25.10">
    <property type="entry name" value="UDP-galactose 4-epimerase, domain 1"/>
    <property type="match status" value="1"/>
</dbReference>
<dbReference type="InterPro" id="IPR051604">
    <property type="entry name" value="Ergot_Alk_Oxidoreductase"/>
</dbReference>
<dbReference type="EMBL" id="JPWB01000013">
    <property type="protein sequence ID" value="RCK19024.1"/>
    <property type="molecule type" value="Genomic_DNA"/>
</dbReference>
<evidence type="ECO:0000259" key="1">
    <source>
        <dbReference type="Pfam" id="PF13460"/>
    </source>
</evidence>
<dbReference type="Gene3D" id="3.40.50.720">
    <property type="entry name" value="NAD(P)-binding Rossmann-like Domain"/>
    <property type="match status" value="1"/>
</dbReference>
<protein>
    <submittedName>
        <fullName evidence="2">NmrA family transcriptional regulator</fullName>
    </submittedName>
</protein>
<evidence type="ECO:0000313" key="2">
    <source>
        <dbReference type="EMBL" id="RCK19024.1"/>
    </source>
</evidence>
<evidence type="ECO:0000313" key="3">
    <source>
        <dbReference type="Proteomes" id="UP000253061"/>
    </source>
</evidence>
<dbReference type="AlphaFoldDB" id="A0A367V1G1"/>
<accession>A0A367V1G1</accession>
<dbReference type="SUPFAM" id="SSF51735">
    <property type="entry name" value="NAD(P)-binding Rossmann-fold domains"/>
    <property type="match status" value="1"/>
</dbReference>
<reference evidence="2 3" key="1">
    <citation type="submission" date="2014-07" db="EMBL/GenBank/DDBJ databases">
        <title>Draft genome sequence of Thalassospira profundimaris R8-17.</title>
        <authorList>
            <person name="Lai Q."/>
            <person name="Shao Z."/>
        </authorList>
    </citation>
    <scope>NUCLEOTIDE SEQUENCE [LARGE SCALE GENOMIC DNA]</scope>
    <source>
        <strain evidence="2 3">R8-17</strain>
    </source>
</reference>
<dbReference type="PANTHER" id="PTHR43162">
    <property type="match status" value="1"/>
</dbReference>
<feature type="domain" description="NAD(P)-binding" evidence="1">
    <location>
        <begin position="11"/>
        <end position="170"/>
    </location>
</feature>
<dbReference type="PANTHER" id="PTHR43162:SF1">
    <property type="entry name" value="PRESTALK A DIFFERENTIATION PROTEIN A"/>
    <property type="match status" value="1"/>
</dbReference>
<comment type="caution">
    <text evidence="2">The sequence shown here is derived from an EMBL/GenBank/DDBJ whole genome shotgun (WGS) entry which is preliminary data.</text>
</comment>